<evidence type="ECO:0000259" key="8">
    <source>
        <dbReference type="PROSITE" id="PS50850"/>
    </source>
</evidence>
<feature type="transmembrane region" description="Helical" evidence="7">
    <location>
        <begin position="263"/>
        <end position="285"/>
    </location>
</feature>
<evidence type="ECO:0000256" key="7">
    <source>
        <dbReference type="SAM" id="Phobius"/>
    </source>
</evidence>
<evidence type="ECO:0000256" key="6">
    <source>
        <dbReference type="ARBA" id="ARBA00023136"/>
    </source>
</evidence>
<feature type="transmembrane region" description="Helical" evidence="7">
    <location>
        <begin position="16"/>
        <end position="42"/>
    </location>
</feature>
<feature type="transmembrane region" description="Helical" evidence="7">
    <location>
        <begin position="80"/>
        <end position="102"/>
    </location>
</feature>
<keyword evidence="2" id="KW-0813">Transport</keyword>
<dbReference type="InterPro" id="IPR036259">
    <property type="entry name" value="MFS_trans_sf"/>
</dbReference>
<dbReference type="Proteomes" id="UP001199525">
    <property type="component" value="Unassembled WGS sequence"/>
</dbReference>
<feature type="transmembrane region" description="Helical" evidence="7">
    <location>
        <begin position="108"/>
        <end position="135"/>
    </location>
</feature>
<dbReference type="Pfam" id="PF05977">
    <property type="entry name" value="MFS_3"/>
    <property type="match status" value="1"/>
</dbReference>
<dbReference type="EMBL" id="JAIVFQ010000043">
    <property type="protein sequence ID" value="MCC5602093.1"/>
    <property type="molecule type" value="Genomic_DNA"/>
</dbReference>
<feature type="transmembrane region" description="Helical" evidence="7">
    <location>
        <begin position="48"/>
        <end position="73"/>
    </location>
</feature>
<dbReference type="SUPFAM" id="SSF103473">
    <property type="entry name" value="MFS general substrate transporter"/>
    <property type="match status" value="1"/>
</dbReference>
<dbReference type="InterPro" id="IPR020846">
    <property type="entry name" value="MFS_dom"/>
</dbReference>
<evidence type="ECO:0000256" key="3">
    <source>
        <dbReference type="ARBA" id="ARBA00022475"/>
    </source>
</evidence>
<keyword evidence="10" id="KW-1185">Reference proteome</keyword>
<evidence type="ECO:0000313" key="9">
    <source>
        <dbReference type="EMBL" id="MCC5602093.1"/>
    </source>
</evidence>
<evidence type="ECO:0000256" key="4">
    <source>
        <dbReference type="ARBA" id="ARBA00022692"/>
    </source>
</evidence>
<feature type="transmembrane region" description="Helical" evidence="7">
    <location>
        <begin position="315"/>
        <end position="333"/>
    </location>
</feature>
<sequence length="442" mass="48126">MPQSLQFLQLPTMRTFLVIWLGQMVSTIGSFMTVFALTIWVWDKTGSATALALVGFFAQLPRLLITTFAGIAVDRYDRRLLMLIAEVVAFLCTLAVALLYLTQQLQVWHLYIIVALYGGFGQLQVLAYSTSIALLVPQEQYTRAESLGSAVNYSAAIFAPALAGFLYPRFGLQSIFWIDLATFIASFVTLLIVRIPRTSIEKTVDDHQETLWQKLTFGFRYIWANPSLTAMAIAFTLFAIPNDISKALYSPMILARTGGDSEILGAVTTAAGIGGVIGALLLGAWGGFKRRIHGMLLGFAGYGFFRTILGLGQTLPVWIVAHFLAAALIPMFYSSSNAIWYTKVPPALQGRVLAADQLIGVTISTIAPLIAGFLADQVFEPAMRPTGSLAPIFGNFFGTRIGSGITLLFVSMSICTVIVGILGYSVRSLRRVEDLIPDSSQS</sequence>
<proteinExistence type="predicted"/>
<keyword evidence="3" id="KW-1003">Cell membrane</keyword>
<feature type="transmembrane region" description="Helical" evidence="7">
    <location>
        <begin position="174"/>
        <end position="193"/>
    </location>
</feature>
<protein>
    <submittedName>
        <fullName evidence="9">MFS transporter</fullName>
    </submittedName>
</protein>
<keyword evidence="6 7" id="KW-0472">Membrane</keyword>
<name>A0ABS8ID06_9NOSO</name>
<evidence type="ECO:0000256" key="2">
    <source>
        <dbReference type="ARBA" id="ARBA00022448"/>
    </source>
</evidence>
<dbReference type="InterPro" id="IPR010290">
    <property type="entry name" value="TM_effector"/>
</dbReference>
<keyword evidence="4 7" id="KW-0812">Transmembrane</keyword>
<dbReference type="PANTHER" id="PTHR43266:SF2">
    <property type="entry name" value="MAJOR FACILITATOR SUPERFAMILY (MFS) PROFILE DOMAIN-CONTAINING PROTEIN"/>
    <property type="match status" value="1"/>
</dbReference>
<dbReference type="RefSeq" id="WP_229487067.1">
    <property type="nucleotide sequence ID" value="NZ_JAIVFQ010000043.1"/>
</dbReference>
<feature type="transmembrane region" description="Helical" evidence="7">
    <location>
        <begin position="147"/>
        <end position="168"/>
    </location>
</feature>
<organism evidence="9 10">
    <name type="scientific">Nostoc favosum CHAB5714</name>
    <dbReference type="NCBI Taxonomy" id="2780399"/>
    <lineage>
        <taxon>Bacteria</taxon>
        <taxon>Bacillati</taxon>
        <taxon>Cyanobacteriota</taxon>
        <taxon>Cyanophyceae</taxon>
        <taxon>Nostocales</taxon>
        <taxon>Nostocaceae</taxon>
        <taxon>Nostoc</taxon>
        <taxon>Nostoc favosum</taxon>
    </lineage>
</organism>
<feature type="transmembrane region" description="Helical" evidence="7">
    <location>
        <begin position="292"/>
        <end position="309"/>
    </location>
</feature>
<accession>A0ABS8ID06</accession>
<feature type="domain" description="Major facilitator superfamily (MFS) profile" evidence="8">
    <location>
        <begin position="1"/>
        <end position="198"/>
    </location>
</feature>
<comment type="caution">
    <text evidence="9">The sequence shown here is derived from an EMBL/GenBank/DDBJ whole genome shotgun (WGS) entry which is preliminary data.</text>
</comment>
<dbReference type="PROSITE" id="PS50850">
    <property type="entry name" value="MFS"/>
    <property type="match status" value="1"/>
</dbReference>
<dbReference type="CDD" id="cd06173">
    <property type="entry name" value="MFS_MefA_like"/>
    <property type="match status" value="1"/>
</dbReference>
<keyword evidence="5 7" id="KW-1133">Transmembrane helix</keyword>
<dbReference type="Gene3D" id="1.20.1250.20">
    <property type="entry name" value="MFS general substrate transporter like domains"/>
    <property type="match status" value="1"/>
</dbReference>
<feature type="transmembrane region" description="Helical" evidence="7">
    <location>
        <begin position="353"/>
        <end position="375"/>
    </location>
</feature>
<feature type="transmembrane region" description="Helical" evidence="7">
    <location>
        <begin position="401"/>
        <end position="424"/>
    </location>
</feature>
<feature type="transmembrane region" description="Helical" evidence="7">
    <location>
        <begin position="221"/>
        <end position="240"/>
    </location>
</feature>
<evidence type="ECO:0000313" key="10">
    <source>
        <dbReference type="Proteomes" id="UP001199525"/>
    </source>
</evidence>
<dbReference type="PANTHER" id="PTHR43266">
    <property type="entry name" value="MACROLIDE-EFFLUX PROTEIN"/>
    <property type="match status" value="1"/>
</dbReference>
<evidence type="ECO:0000256" key="5">
    <source>
        <dbReference type="ARBA" id="ARBA00022989"/>
    </source>
</evidence>
<comment type="subcellular location">
    <subcellularLocation>
        <location evidence="1">Cell membrane</location>
        <topology evidence="1">Multi-pass membrane protein</topology>
    </subcellularLocation>
</comment>
<gene>
    <name evidence="9" type="ORF">LC586_23555</name>
</gene>
<evidence type="ECO:0000256" key="1">
    <source>
        <dbReference type="ARBA" id="ARBA00004651"/>
    </source>
</evidence>
<reference evidence="9 10" key="1">
    <citation type="journal article" date="2021" name="Microorganisms">
        <title>Genome Evolution of Filamentous Cyanobacterium Nostoc Species: From Facultative Symbiosis to Free Living.</title>
        <authorList>
            <person name="Huo D."/>
            <person name="Li H."/>
            <person name="Cai F."/>
            <person name="Guo X."/>
            <person name="Qiao Z."/>
            <person name="Wang W."/>
            <person name="Yu G."/>
            <person name="Li R."/>
        </authorList>
    </citation>
    <scope>NUCLEOTIDE SEQUENCE [LARGE SCALE GENOMIC DNA]</scope>
    <source>
        <strain evidence="9 10">CHAB 5714</strain>
    </source>
</reference>